<evidence type="ECO:0000259" key="1">
    <source>
        <dbReference type="Pfam" id="PF13456"/>
    </source>
</evidence>
<dbReference type="PANTHER" id="PTHR47074">
    <property type="entry name" value="BNAC02G40300D PROTEIN"/>
    <property type="match status" value="1"/>
</dbReference>
<dbReference type="Pfam" id="PF13456">
    <property type="entry name" value="RVT_3"/>
    <property type="match status" value="1"/>
</dbReference>
<sequence length="135" mass="13962">MGGVAGGGAPQLRRPVVQQPGLSSPAVGIVCQWDGATRKGSHSAGGWVLLAPTGDVLLASGVQFPGIDESAVVELFVLREAILWCLGHGFTEVGFEVDAKVIIDKINQADIRDNQLGVVLEEVLQVVGGTSGFSV</sequence>
<dbReference type="PANTHER" id="PTHR47074:SF75">
    <property type="entry name" value="RNASE H TYPE-1 DOMAIN-CONTAINING PROTEIN"/>
    <property type="match status" value="1"/>
</dbReference>
<feature type="domain" description="RNase H type-1" evidence="1">
    <location>
        <begin position="34"/>
        <end position="125"/>
    </location>
</feature>
<protein>
    <recommendedName>
        <fullName evidence="1">RNase H type-1 domain-containing protein</fullName>
    </recommendedName>
</protein>
<evidence type="ECO:0000313" key="2">
    <source>
        <dbReference type="EMBL" id="CAL1402070.1"/>
    </source>
</evidence>
<dbReference type="GO" id="GO:0004523">
    <property type="term" value="F:RNA-DNA hybrid ribonuclease activity"/>
    <property type="evidence" value="ECO:0007669"/>
    <property type="project" value="InterPro"/>
</dbReference>
<gene>
    <name evidence="2" type="ORF">LTRI10_LOCUS42099</name>
</gene>
<dbReference type="EMBL" id="OZ034820">
    <property type="protein sequence ID" value="CAL1402070.1"/>
    <property type="molecule type" value="Genomic_DNA"/>
</dbReference>
<dbReference type="InterPro" id="IPR002156">
    <property type="entry name" value="RNaseH_domain"/>
</dbReference>
<dbReference type="AlphaFoldDB" id="A0AAV2FWZ1"/>
<proteinExistence type="predicted"/>
<dbReference type="Proteomes" id="UP001497516">
    <property type="component" value="Chromosome 7"/>
</dbReference>
<accession>A0AAV2FWZ1</accession>
<name>A0AAV2FWZ1_9ROSI</name>
<organism evidence="2 3">
    <name type="scientific">Linum trigynum</name>
    <dbReference type="NCBI Taxonomy" id="586398"/>
    <lineage>
        <taxon>Eukaryota</taxon>
        <taxon>Viridiplantae</taxon>
        <taxon>Streptophyta</taxon>
        <taxon>Embryophyta</taxon>
        <taxon>Tracheophyta</taxon>
        <taxon>Spermatophyta</taxon>
        <taxon>Magnoliopsida</taxon>
        <taxon>eudicotyledons</taxon>
        <taxon>Gunneridae</taxon>
        <taxon>Pentapetalae</taxon>
        <taxon>rosids</taxon>
        <taxon>fabids</taxon>
        <taxon>Malpighiales</taxon>
        <taxon>Linaceae</taxon>
        <taxon>Linum</taxon>
    </lineage>
</organism>
<dbReference type="InterPro" id="IPR052929">
    <property type="entry name" value="RNase_H-like_EbsB-rel"/>
</dbReference>
<keyword evidence="3" id="KW-1185">Reference proteome</keyword>
<reference evidence="2 3" key="1">
    <citation type="submission" date="2024-04" db="EMBL/GenBank/DDBJ databases">
        <authorList>
            <person name="Fracassetti M."/>
        </authorList>
    </citation>
    <scope>NUCLEOTIDE SEQUENCE [LARGE SCALE GENOMIC DNA]</scope>
</reference>
<dbReference type="GO" id="GO:0003676">
    <property type="term" value="F:nucleic acid binding"/>
    <property type="evidence" value="ECO:0007669"/>
    <property type="project" value="InterPro"/>
</dbReference>
<evidence type="ECO:0000313" key="3">
    <source>
        <dbReference type="Proteomes" id="UP001497516"/>
    </source>
</evidence>